<dbReference type="EMBL" id="RBLC01000001">
    <property type="protein sequence ID" value="RKS26716.1"/>
    <property type="molecule type" value="Genomic_DNA"/>
</dbReference>
<dbReference type="AlphaFoldDB" id="A0A495ML86"/>
<evidence type="ECO:0000313" key="1">
    <source>
        <dbReference type="EMBL" id="RKS26716.1"/>
    </source>
</evidence>
<reference evidence="1 2" key="1">
    <citation type="submission" date="2018-10" db="EMBL/GenBank/DDBJ databases">
        <title>Genomic Encyclopedia of Archaeal and Bacterial Type Strains, Phase II (KMG-II): from individual species to whole genera.</title>
        <authorList>
            <person name="Goeker M."/>
        </authorList>
    </citation>
    <scope>NUCLEOTIDE SEQUENCE [LARGE SCALE GENOMIC DNA]</scope>
    <source>
        <strain evidence="1 2">DSM 29537</strain>
    </source>
</reference>
<dbReference type="Proteomes" id="UP000277579">
    <property type="component" value="Unassembled WGS sequence"/>
</dbReference>
<comment type="caution">
    <text evidence="1">The sequence shown here is derived from an EMBL/GenBank/DDBJ whole genome shotgun (WGS) entry which is preliminary data.</text>
</comment>
<protein>
    <submittedName>
        <fullName evidence="1">Uncharacterized protein</fullName>
    </submittedName>
</protein>
<sequence length="42" mass="5017">MLLVYLKCYWSITGFFSLMMSAPLSNQMIKRINNKKLHHEND</sequence>
<gene>
    <name evidence="1" type="ORF">CLV94_1783</name>
</gene>
<accession>A0A495ML86</accession>
<proteinExistence type="predicted"/>
<name>A0A495ML86_9FLAO</name>
<evidence type="ECO:0000313" key="2">
    <source>
        <dbReference type="Proteomes" id="UP000277579"/>
    </source>
</evidence>
<keyword evidence="2" id="KW-1185">Reference proteome</keyword>
<organism evidence="1 2">
    <name type="scientific">Flavobacterium endophyticum</name>
    <dbReference type="NCBI Taxonomy" id="1540163"/>
    <lineage>
        <taxon>Bacteria</taxon>
        <taxon>Pseudomonadati</taxon>
        <taxon>Bacteroidota</taxon>
        <taxon>Flavobacteriia</taxon>
        <taxon>Flavobacteriales</taxon>
        <taxon>Flavobacteriaceae</taxon>
        <taxon>Flavobacterium</taxon>
    </lineage>
</organism>